<organism evidence="2">
    <name type="scientific">Desulfobacca acetoxidans</name>
    <dbReference type="NCBI Taxonomy" id="60893"/>
    <lineage>
        <taxon>Bacteria</taxon>
        <taxon>Pseudomonadati</taxon>
        <taxon>Thermodesulfobacteriota</taxon>
        <taxon>Desulfobaccia</taxon>
        <taxon>Desulfobaccales</taxon>
        <taxon>Desulfobaccaceae</taxon>
        <taxon>Desulfobacca</taxon>
    </lineage>
</organism>
<feature type="compositionally biased region" description="Low complexity" evidence="1">
    <location>
        <begin position="29"/>
        <end position="43"/>
    </location>
</feature>
<name>A0A7V4G7Y8_9BACT</name>
<comment type="caution">
    <text evidence="2">The sequence shown here is derived from an EMBL/GenBank/DDBJ whole genome shotgun (WGS) entry which is preliminary data.</text>
</comment>
<gene>
    <name evidence="2" type="ORF">ENT08_04805</name>
</gene>
<protein>
    <submittedName>
        <fullName evidence="2">Uncharacterized protein</fullName>
    </submittedName>
</protein>
<feature type="compositionally biased region" description="Gly residues" evidence="1">
    <location>
        <begin position="44"/>
        <end position="70"/>
    </location>
</feature>
<proteinExistence type="predicted"/>
<reference evidence="2" key="1">
    <citation type="journal article" date="2020" name="mSystems">
        <title>Genome- and Community-Level Interaction Insights into Carbon Utilization and Element Cycling Functions of Hydrothermarchaeota in Hydrothermal Sediment.</title>
        <authorList>
            <person name="Zhou Z."/>
            <person name="Liu Y."/>
            <person name="Xu W."/>
            <person name="Pan J."/>
            <person name="Luo Z.H."/>
            <person name="Li M."/>
        </authorList>
    </citation>
    <scope>NUCLEOTIDE SEQUENCE [LARGE SCALE GENOMIC DNA]</scope>
    <source>
        <strain evidence="2">SpSt-548</strain>
    </source>
</reference>
<dbReference type="EMBL" id="DSXI01000285">
    <property type="protein sequence ID" value="HGS05048.1"/>
    <property type="molecule type" value="Genomic_DNA"/>
</dbReference>
<accession>A0A7V4G7Y8</accession>
<sequence>MGALNGYGNRFRPLHRSGGSGHHGAEPRPGNAVLAAAGAPRVPGGNGGPGCGGTPGPAGGPGGPSGFPGP</sequence>
<evidence type="ECO:0000313" key="2">
    <source>
        <dbReference type="EMBL" id="HGS05048.1"/>
    </source>
</evidence>
<dbReference type="AlphaFoldDB" id="A0A7V4G7Y8"/>
<evidence type="ECO:0000256" key="1">
    <source>
        <dbReference type="SAM" id="MobiDB-lite"/>
    </source>
</evidence>
<feature type="region of interest" description="Disordered" evidence="1">
    <location>
        <begin position="1"/>
        <end position="70"/>
    </location>
</feature>